<protein>
    <submittedName>
        <fullName evidence="5">ADP-ribosylation factor small GTPase</fullName>
    </submittedName>
</protein>
<keyword evidence="6" id="KW-1185">Reference proteome</keyword>
<proteinExistence type="predicted"/>
<dbReference type="STRING" id="1764295.A0A5B8MYA6"/>
<reference evidence="5 6" key="1">
    <citation type="submission" date="2018-07" db="EMBL/GenBank/DDBJ databases">
        <title>The complete nuclear genome of the prasinophyte Chloropicon primus (CCMP1205).</title>
        <authorList>
            <person name="Pombert J.-F."/>
            <person name="Otis C."/>
            <person name="Turmel M."/>
            <person name="Lemieux C."/>
        </authorList>
    </citation>
    <scope>NUCLEOTIDE SEQUENCE [LARGE SCALE GENOMIC DNA]</scope>
    <source>
        <strain evidence="5 6">CCMP1205</strain>
    </source>
</reference>
<feature type="binding site" evidence="3">
    <location>
        <begin position="54"/>
        <end position="61"/>
    </location>
    <ligand>
        <name>GTP</name>
        <dbReference type="ChEBI" id="CHEBI:37565"/>
    </ligand>
</feature>
<dbReference type="GO" id="GO:0097730">
    <property type="term" value="C:non-motile cilium"/>
    <property type="evidence" value="ECO:0007669"/>
    <property type="project" value="TreeGrafter"/>
</dbReference>
<dbReference type="GO" id="GO:0003924">
    <property type="term" value="F:GTPase activity"/>
    <property type="evidence" value="ECO:0007669"/>
    <property type="project" value="InterPro"/>
</dbReference>
<evidence type="ECO:0000256" key="1">
    <source>
        <dbReference type="ARBA" id="ARBA00022741"/>
    </source>
</evidence>
<dbReference type="AlphaFoldDB" id="A0A5B8MYA6"/>
<dbReference type="Proteomes" id="UP000316726">
    <property type="component" value="Chromosome 18"/>
</dbReference>
<evidence type="ECO:0000313" key="5">
    <source>
        <dbReference type="EMBL" id="QDZ25593.1"/>
    </source>
</evidence>
<dbReference type="GO" id="GO:0060170">
    <property type="term" value="C:ciliary membrane"/>
    <property type="evidence" value="ECO:0007669"/>
    <property type="project" value="TreeGrafter"/>
</dbReference>
<dbReference type="OrthoDB" id="2011769at2759"/>
<organism evidence="5 6">
    <name type="scientific">Chloropicon primus</name>
    <dbReference type="NCBI Taxonomy" id="1764295"/>
    <lineage>
        <taxon>Eukaryota</taxon>
        <taxon>Viridiplantae</taxon>
        <taxon>Chlorophyta</taxon>
        <taxon>Chloropicophyceae</taxon>
        <taxon>Chloropicales</taxon>
        <taxon>Chloropicaceae</taxon>
        <taxon>Chloropicon</taxon>
    </lineage>
</organism>
<dbReference type="EMBL" id="CP031051">
    <property type="protein sequence ID" value="QDZ25593.1"/>
    <property type="molecule type" value="Genomic_DNA"/>
</dbReference>
<keyword evidence="4" id="KW-0479">Metal-binding</keyword>
<dbReference type="Pfam" id="PF00025">
    <property type="entry name" value="Arf"/>
    <property type="match status" value="1"/>
</dbReference>
<feature type="binding site" evidence="3">
    <location>
        <position position="113"/>
    </location>
    <ligand>
        <name>GTP</name>
        <dbReference type="ChEBI" id="CHEBI:37565"/>
    </ligand>
</feature>
<name>A0A5B8MYA6_9CHLO</name>
<dbReference type="GO" id="GO:0046872">
    <property type="term" value="F:metal ion binding"/>
    <property type="evidence" value="ECO:0007669"/>
    <property type="project" value="UniProtKB-KW"/>
</dbReference>
<feature type="binding site" evidence="4">
    <location>
        <position position="61"/>
    </location>
    <ligand>
        <name>Mg(2+)</name>
        <dbReference type="ChEBI" id="CHEBI:18420"/>
    </ligand>
</feature>
<dbReference type="GO" id="GO:1905515">
    <property type="term" value="P:non-motile cilium assembly"/>
    <property type="evidence" value="ECO:0007669"/>
    <property type="project" value="TreeGrafter"/>
</dbReference>
<dbReference type="InterPro" id="IPR027417">
    <property type="entry name" value="P-loop_NTPase"/>
</dbReference>
<evidence type="ECO:0000256" key="2">
    <source>
        <dbReference type="ARBA" id="ARBA00023134"/>
    </source>
</evidence>
<dbReference type="GO" id="GO:0005525">
    <property type="term" value="F:GTP binding"/>
    <property type="evidence" value="ECO:0007669"/>
    <property type="project" value="UniProtKB-KW"/>
</dbReference>
<evidence type="ECO:0000313" key="6">
    <source>
        <dbReference type="Proteomes" id="UP000316726"/>
    </source>
</evidence>
<gene>
    <name evidence="5" type="ORF">A3770_18p81110</name>
</gene>
<keyword evidence="2 3" id="KW-0342">GTP-binding</keyword>
<dbReference type="GO" id="GO:0097500">
    <property type="term" value="P:receptor localization to non-motile cilium"/>
    <property type="evidence" value="ECO:0007669"/>
    <property type="project" value="TreeGrafter"/>
</dbReference>
<dbReference type="PANTHER" id="PTHR46090">
    <property type="entry name" value="ADP-RIBOSYLATION FACTOR-LIKE PROTEIN 13B"/>
    <property type="match status" value="1"/>
</dbReference>
<dbReference type="InterPro" id="IPR006689">
    <property type="entry name" value="Small_GTPase_ARF/SAR"/>
</dbReference>
<keyword evidence="4" id="KW-0460">Magnesium</keyword>
<evidence type="ECO:0000256" key="4">
    <source>
        <dbReference type="PIRSR" id="PIRSR606689-2"/>
    </source>
</evidence>
<dbReference type="SMART" id="SM00178">
    <property type="entry name" value="SAR"/>
    <property type="match status" value="1"/>
</dbReference>
<dbReference type="SUPFAM" id="SSF52540">
    <property type="entry name" value="P-loop containing nucleoside triphosphate hydrolases"/>
    <property type="match status" value="1"/>
</dbReference>
<evidence type="ECO:0000256" key="3">
    <source>
        <dbReference type="PIRSR" id="PIRSR606689-1"/>
    </source>
</evidence>
<dbReference type="PROSITE" id="PS51417">
    <property type="entry name" value="ARF"/>
    <property type="match status" value="1"/>
</dbReference>
<dbReference type="InterPro" id="IPR051995">
    <property type="entry name" value="Ciliary_GTPase"/>
</dbReference>
<keyword evidence="1 3" id="KW-0547">Nucleotide-binding</keyword>
<accession>A0A5B8MYA6</accession>
<dbReference type="Gene3D" id="3.40.50.300">
    <property type="entry name" value="P-loop containing nucleotide triphosphate hydrolases"/>
    <property type="match status" value="1"/>
</dbReference>
<sequence length="222" mass="23923">MAPGGGGLLCCFRGPRYPAAAAKSQNYQEHHHPSSSSSSALWKAGQKVKLVFLGLDDAGKTSLIHALQGRRSQRGREDENDANVVCAPPPTTSPQSTCLTLCGLRLLIKDVPGRRAFRESWQDHASDADALVFVLDSTDRMRLPVAELELSKVKRASKIPILVLATKTDIATTTTTTTTREEVEEEVEVEEGLLPAEAAPCSAVNPDGVRSLVETFLRANSC</sequence>
<dbReference type="PANTHER" id="PTHR46090:SF4">
    <property type="entry name" value="ADP RIBOSYLATION FACTOR LIKE GTPASE 13A"/>
    <property type="match status" value="1"/>
</dbReference>
<feature type="binding site" evidence="4">
    <location>
        <position position="91"/>
    </location>
    <ligand>
        <name>Mg(2+)</name>
        <dbReference type="ChEBI" id="CHEBI:18420"/>
    </ligand>
</feature>